<gene>
    <name evidence="3" type="ORF">DPMN_057019</name>
</gene>
<reference evidence="3" key="1">
    <citation type="journal article" date="2019" name="bioRxiv">
        <title>The Genome of the Zebra Mussel, Dreissena polymorpha: A Resource for Invasive Species Research.</title>
        <authorList>
            <person name="McCartney M.A."/>
            <person name="Auch B."/>
            <person name="Kono T."/>
            <person name="Mallez S."/>
            <person name="Zhang Y."/>
            <person name="Obille A."/>
            <person name="Becker A."/>
            <person name="Abrahante J.E."/>
            <person name="Garbe J."/>
            <person name="Badalamenti J.P."/>
            <person name="Herman A."/>
            <person name="Mangelson H."/>
            <person name="Liachko I."/>
            <person name="Sullivan S."/>
            <person name="Sone E.D."/>
            <person name="Koren S."/>
            <person name="Silverstein K.A.T."/>
            <person name="Beckman K.B."/>
            <person name="Gohl D.M."/>
        </authorList>
    </citation>
    <scope>NUCLEOTIDE SEQUENCE</scope>
    <source>
        <strain evidence="3">Duluth1</strain>
        <tissue evidence="3">Whole animal</tissue>
    </source>
</reference>
<name>A0A9D4CST9_DREPO</name>
<evidence type="ECO:0000313" key="4">
    <source>
        <dbReference type="Proteomes" id="UP000828390"/>
    </source>
</evidence>
<dbReference type="EMBL" id="JAIWYP010000012">
    <property type="protein sequence ID" value="KAH3731014.1"/>
    <property type="molecule type" value="Genomic_DNA"/>
</dbReference>
<dbReference type="InterPro" id="IPR001245">
    <property type="entry name" value="Ser-Thr/Tyr_kinase_cat_dom"/>
</dbReference>
<feature type="compositionally biased region" description="Polar residues" evidence="1">
    <location>
        <begin position="1"/>
        <end position="18"/>
    </location>
</feature>
<evidence type="ECO:0000259" key="2">
    <source>
        <dbReference type="Pfam" id="PF07714"/>
    </source>
</evidence>
<protein>
    <recommendedName>
        <fullName evidence="2">Serine-threonine/tyrosine-protein kinase catalytic domain-containing protein</fullName>
    </recommendedName>
</protein>
<dbReference type="GO" id="GO:0004672">
    <property type="term" value="F:protein kinase activity"/>
    <property type="evidence" value="ECO:0007669"/>
    <property type="project" value="InterPro"/>
</dbReference>
<proteinExistence type="predicted"/>
<dbReference type="Pfam" id="PF07714">
    <property type="entry name" value="PK_Tyr_Ser-Thr"/>
    <property type="match status" value="1"/>
</dbReference>
<feature type="domain" description="Serine-threonine/tyrosine-protein kinase catalytic" evidence="2">
    <location>
        <begin position="7"/>
        <end position="52"/>
    </location>
</feature>
<comment type="caution">
    <text evidence="3">The sequence shown here is derived from an EMBL/GenBank/DDBJ whole genome shotgun (WGS) entry which is preliminary data.</text>
</comment>
<sequence>MSHIQGLNSLKKGNNLPKTTDGPIPCPDPFYELMLTCWNRKPENRPTFDYLRDFSTTMQYIQKIIIKICVIGSDNI</sequence>
<feature type="region of interest" description="Disordered" evidence="1">
    <location>
        <begin position="1"/>
        <end position="25"/>
    </location>
</feature>
<evidence type="ECO:0000313" key="3">
    <source>
        <dbReference type="EMBL" id="KAH3731014.1"/>
    </source>
</evidence>
<reference evidence="3" key="2">
    <citation type="submission" date="2020-11" db="EMBL/GenBank/DDBJ databases">
        <authorList>
            <person name="McCartney M.A."/>
            <person name="Auch B."/>
            <person name="Kono T."/>
            <person name="Mallez S."/>
            <person name="Becker A."/>
            <person name="Gohl D.M."/>
            <person name="Silverstein K.A.T."/>
            <person name="Koren S."/>
            <person name="Bechman K.B."/>
            <person name="Herman A."/>
            <person name="Abrahante J.E."/>
            <person name="Garbe J."/>
        </authorList>
    </citation>
    <scope>NUCLEOTIDE SEQUENCE</scope>
    <source>
        <strain evidence="3">Duluth1</strain>
        <tissue evidence="3">Whole animal</tissue>
    </source>
</reference>
<dbReference type="Proteomes" id="UP000828390">
    <property type="component" value="Unassembled WGS sequence"/>
</dbReference>
<dbReference type="InterPro" id="IPR011009">
    <property type="entry name" value="Kinase-like_dom_sf"/>
</dbReference>
<dbReference type="SUPFAM" id="SSF56112">
    <property type="entry name" value="Protein kinase-like (PK-like)"/>
    <property type="match status" value="1"/>
</dbReference>
<keyword evidence="4" id="KW-1185">Reference proteome</keyword>
<organism evidence="3 4">
    <name type="scientific">Dreissena polymorpha</name>
    <name type="common">Zebra mussel</name>
    <name type="synonym">Mytilus polymorpha</name>
    <dbReference type="NCBI Taxonomy" id="45954"/>
    <lineage>
        <taxon>Eukaryota</taxon>
        <taxon>Metazoa</taxon>
        <taxon>Spiralia</taxon>
        <taxon>Lophotrochozoa</taxon>
        <taxon>Mollusca</taxon>
        <taxon>Bivalvia</taxon>
        <taxon>Autobranchia</taxon>
        <taxon>Heteroconchia</taxon>
        <taxon>Euheterodonta</taxon>
        <taxon>Imparidentia</taxon>
        <taxon>Neoheterodontei</taxon>
        <taxon>Myida</taxon>
        <taxon>Dreissenoidea</taxon>
        <taxon>Dreissenidae</taxon>
        <taxon>Dreissena</taxon>
    </lineage>
</organism>
<evidence type="ECO:0000256" key="1">
    <source>
        <dbReference type="SAM" id="MobiDB-lite"/>
    </source>
</evidence>
<dbReference type="AlphaFoldDB" id="A0A9D4CST9"/>
<dbReference type="Gene3D" id="1.10.510.10">
    <property type="entry name" value="Transferase(Phosphotransferase) domain 1"/>
    <property type="match status" value="1"/>
</dbReference>
<accession>A0A9D4CST9</accession>